<dbReference type="Gene3D" id="3.40.140.10">
    <property type="entry name" value="Cytidine Deaminase, domain 2"/>
    <property type="match status" value="1"/>
</dbReference>
<comment type="catalytic activity">
    <reaction evidence="12 14">
        <text>5-amino-6-(5-phospho-D-ribitylamino)uracil + NADP(+) = 5-amino-6-(5-phospho-D-ribosylamino)uracil + NADPH + H(+)</text>
        <dbReference type="Rhea" id="RHEA:17845"/>
        <dbReference type="ChEBI" id="CHEBI:15378"/>
        <dbReference type="ChEBI" id="CHEBI:57783"/>
        <dbReference type="ChEBI" id="CHEBI:58349"/>
        <dbReference type="ChEBI" id="CHEBI:58421"/>
        <dbReference type="ChEBI" id="CHEBI:58453"/>
        <dbReference type="EC" id="1.1.1.193"/>
    </reaction>
</comment>
<reference evidence="19" key="1">
    <citation type="submission" date="2023-07" db="EMBL/GenBank/DDBJ databases">
        <title>Functional and genomic diversity of the sorghum phyllosphere microbiome.</title>
        <authorList>
            <person name="Shade A."/>
        </authorList>
    </citation>
    <scope>NUCLEOTIDE SEQUENCE</scope>
    <source>
        <strain evidence="19">SORGH_AS_1067</strain>
    </source>
</reference>
<dbReference type="Proteomes" id="UP001239215">
    <property type="component" value="Unassembled WGS sequence"/>
</dbReference>
<evidence type="ECO:0000256" key="12">
    <source>
        <dbReference type="ARBA" id="ARBA00049861"/>
    </source>
</evidence>
<dbReference type="CDD" id="cd01284">
    <property type="entry name" value="Riboflavin_deaminase-reductase"/>
    <property type="match status" value="1"/>
</dbReference>
<feature type="active site" description="Proton donor" evidence="15">
    <location>
        <position position="60"/>
    </location>
</feature>
<evidence type="ECO:0000256" key="16">
    <source>
        <dbReference type="PIRSR" id="PIRSR006769-2"/>
    </source>
</evidence>
<evidence type="ECO:0000313" key="19">
    <source>
        <dbReference type="EMBL" id="MDQ1104273.1"/>
    </source>
</evidence>
<dbReference type="Pfam" id="PF01872">
    <property type="entry name" value="RibD_C"/>
    <property type="match status" value="1"/>
</dbReference>
<comment type="similarity">
    <text evidence="4 14">In the N-terminal section; belongs to the cytidine and deoxycytidylate deaminase family.</text>
</comment>
<feature type="binding site" evidence="16">
    <location>
        <position position="194"/>
    </location>
    <ligand>
        <name>substrate</name>
    </ligand>
</feature>
<comment type="pathway">
    <text evidence="3 14">Cofactor biosynthesis; riboflavin biosynthesis; 5-amino-6-(D-ribitylamino)uracil from GTP: step 3/4.</text>
</comment>
<feature type="domain" description="CMP/dCMP-type deaminase" evidence="18">
    <location>
        <begin position="9"/>
        <end position="125"/>
    </location>
</feature>
<dbReference type="EMBL" id="JAUTAN010000001">
    <property type="protein sequence ID" value="MDQ1104273.1"/>
    <property type="molecule type" value="Genomic_DNA"/>
</dbReference>
<evidence type="ECO:0000256" key="9">
    <source>
        <dbReference type="ARBA" id="ARBA00022857"/>
    </source>
</evidence>
<feature type="binding site" evidence="16">
    <location>
        <position position="214"/>
    </location>
    <ligand>
        <name>substrate</name>
    </ligand>
</feature>
<dbReference type="PIRSF" id="PIRSF006769">
    <property type="entry name" value="RibD"/>
    <property type="match status" value="1"/>
</dbReference>
<evidence type="ECO:0000256" key="11">
    <source>
        <dbReference type="ARBA" id="ARBA00023268"/>
    </source>
</evidence>
<protein>
    <recommendedName>
        <fullName evidence="14">Riboflavin biosynthesis protein RibD</fullName>
    </recommendedName>
    <domain>
        <recommendedName>
            <fullName evidence="14">Diaminohydroxyphosphoribosylaminopyrimidine deaminase</fullName>
            <shortName evidence="14">DRAP deaminase</shortName>
            <ecNumber evidence="14">3.5.4.26</ecNumber>
        </recommendedName>
        <alternativeName>
            <fullName evidence="14">Riboflavin-specific deaminase</fullName>
        </alternativeName>
    </domain>
    <domain>
        <recommendedName>
            <fullName evidence="14">5-amino-6-(5-phosphoribosylamino)uracil reductase</fullName>
            <ecNumber evidence="14">1.1.1.193</ecNumber>
        </recommendedName>
        <alternativeName>
            <fullName evidence="14">HTP reductase</fullName>
        </alternativeName>
    </domain>
</protein>
<dbReference type="GO" id="GO:0008835">
    <property type="term" value="F:diaminohydroxyphosphoribosylaminopyrimidine deaminase activity"/>
    <property type="evidence" value="ECO:0007669"/>
    <property type="project" value="UniProtKB-EC"/>
</dbReference>
<evidence type="ECO:0000256" key="1">
    <source>
        <dbReference type="ARBA" id="ARBA00002151"/>
    </source>
</evidence>
<feature type="binding site" evidence="16">
    <location>
        <position position="206"/>
    </location>
    <ligand>
        <name>substrate</name>
    </ligand>
</feature>
<feature type="binding site" evidence="16">
    <location>
        <begin position="279"/>
        <end position="285"/>
    </location>
    <ligand>
        <name>NADP(+)</name>
        <dbReference type="ChEBI" id="CHEBI:58349"/>
    </ligand>
</feature>
<comment type="caution">
    <text evidence="19">The sequence shown here is derived from an EMBL/GenBank/DDBJ whole genome shotgun (WGS) entry which is preliminary data.</text>
</comment>
<dbReference type="InterPro" id="IPR024072">
    <property type="entry name" value="DHFR-like_dom_sf"/>
</dbReference>
<evidence type="ECO:0000259" key="18">
    <source>
        <dbReference type="PROSITE" id="PS51747"/>
    </source>
</evidence>
<comment type="cofactor">
    <cofactor evidence="14 17">
        <name>Zn(2+)</name>
        <dbReference type="ChEBI" id="CHEBI:29105"/>
    </cofactor>
    <text evidence="14 17">Binds 1 zinc ion.</text>
</comment>
<name>A0AAJ1X063_9ACTN</name>
<comment type="catalytic activity">
    <reaction evidence="13 14">
        <text>2,5-diamino-6-hydroxy-4-(5-phosphoribosylamino)-pyrimidine + H2O + H(+) = 5-amino-6-(5-phospho-D-ribosylamino)uracil + NH4(+)</text>
        <dbReference type="Rhea" id="RHEA:21868"/>
        <dbReference type="ChEBI" id="CHEBI:15377"/>
        <dbReference type="ChEBI" id="CHEBI:15378"/>
        <dbReference type="ChEBI" id="CHEBI:28938"/>
        <dbReference type="ChEBI" id="CHEBI:58453"/>
        <dbReference type="ChEBI" id="CHEBI:58614"/>
        <dbReference type="EC" id="3.5.4.26"/>
    </reaction>
</comment>
<evidence type="ECO:0000313" key="20">
    <source>
        <dbReference type="Proteomes" id="UP001239215"/>
    </source>
</evidence>
<organism evidence="19 20">
    <name type="scientific">Nocardioides zeae</name>
    <dbReference type="NCBI Taxonomy" id="1457234"/>
    <lineage>
        <taxon>Bacteria</taxon>
        <taxon>Bacillati</taxon>
        <taxon>Actinomycetota</taxon>
        <taxon>Actinomycetes</taxon>
        <taxon>Propionibacteriales</taxon>
        <taxon>Nocardioidaceae</taxon>
        <taxon>Nocardioides</taxon>
    </lineage>
</organism>
<comment type="similarity">
    <text evidence="5 14">In the C-terminal section; belongs to the HTP reductase family.</text>
</comment>
<dbReference type="InterPro" id="IPR050765">
    <property type="entry name" value="Riboflavin_Biosynth_HTPR"/>
</dbReference>
<dbReference type="SUPFAM" id="SSF53597">
    <property type="entry name" value="Dihydrofolate reductase-like"/>
    <property type="match status" value="1"/>
</dbReference>
<feature type="binding site" evidence="17">
    <location>
        <position position="86"/>
    </location>
    <ligand>
        <name>Zn(2+)</name>
        <dbReference type="ChEBI" id="CHEBI:29105"/>
        <note>catalytic</note>
    </ligand>
</feature>
<evidence type="ECO:0000256" key="3">
    <source>
        <dbReference type="ARBA" id="ARBA00004910"/>
    </source>
</evidence>
<evidence type="ECO:0000256" key="14">
    <source>
        <dbReference type="PIRNR" id="PIRNR006769"/>
    </source>
</evidence>
<dbReference type="Gene3D" id="3.40.430.10">
    <property type="entry name" value="Dihydrofolate Reductase, subunit A"/>
    <property type="match status" value="2"/>
</dbReference>
<dbReference type="InterPro" id="IPR002125">
    <property type="entry name" value="CMP_dCMP_dom"/>
</dbReference>
<dbReference type="AlphaFoldDB" id="A0AAJ1X063"/>
<evidence type="ECO:0000256" key="15">
    <source>
        <dbReference type="PIRSR" id="PIRSR006769-1"/>
    </source>
</evidence>
<feature type="binding site" evidence="16">
    <location>
        <position position="178"/>
    </location>
    <ligand>
        <name>substrate</name>
    </ligand>
</feature>
<feature type="binding site" evidence="17">
    <location>
        <position position="58"/>
    </location>
    <ligand>
        <name>Zn(2+)</name>
        <dbReference type="ChEBI" id="CHEBI:29105"/>
        <note>catalytic</note>
    </ligand>
</feature>
<evidence type="ECO:0000256" key="2">
    <source>
        <dbReference type="ARBA" id="ARBA00004882"/>
    </source>
</evidence>
<dbReference type="EC" id="1.1.1.193" evidence="14"/>
<dbReference type="EC" id="3.5.4.26" evidence="14"/>
<keyword evidence="9 14" id="KW-0521">NADP</keyword>
<keyword evidence="7 14" id="KW-0479">Metal-binding</keyword>
<dbReference type="GO" id="GO:0008270">
    <property type="term" value="F:zinc ion binding"/>
    <property type="evidence" value="ECO:0007669"/>
    <property type="project" value="InterPro"/>
</dbReference>
<feature type="binding site" evidence="16">
    <location>
        <position position="210"/>
    </location>
    <ligand>
        <name>NADP(+)</name>
        <dbReference type="ChEBI" id="CHEBI:58349"/>
    </ligand>
</feature>
<keyword evidence="11" id="KW-0511">Multifunctional enzyme</keyword>
<evidence type="ECO:0000256" key="6">
    <source>
        <dbReference type="ARBA" id="ARBA00022619"/>
    </source>
</evidence>
<keyword evidence="6 14" id="KW-0686">Riboflavin biosynthesis</keyword>
<feature type="binding site" evidence="17">
    <location>
        <position position="95"/>
    </location>
    <ligand>
        <name>Zn(2+)</name>
        <dbReference type="ChEBI" id="CHEBI:29105"/>
        <note>catalytic</note>
    </ligand>
</feature>
<dbReference type="PANTHER" id="PTHR38011:SF7">
    <property type="entry name" value="2,5-DIAMINO-6-RIBOSYLAMINO-4(3H)-PYRIMIDINONE 5'-PHOSPHATE REDUCTASE"/>
    <property type="match status" value="1"/>
</dbReference>
<dbReference type="GO" id="GO:0008703">
    <property type="term" value="F:5-amino-6-(5-phosphoribosylamino)uracil reductase activity"/>
    <property type="evidence" value="ECO:0007669"/>
    <property type="project" value="UniProtKB-EC"/>
</dbReference>
<keyword evidence="8 14" id="KW-0862">Zinc</keyword>
<feature type="binding site" evidence="16">
    <location>
        <position position="180"/>
    </location>
    <ligand>
        <name>NADP(+)</name>
        <dbReference type="ChEBI" id="CHEBI:58349"/>
    </ligand>
</feature>
<dbReference type="Pfam" id="PF00383">
    <property type="entry name" value="dCMP_cyt_deam_1"/>
    <property type="match status" value="1"/>
</dbReference>
<keyword evidence="14 19" id="KW-0378">Hydrolase</keyword>
<evidence type="ECO:0000256" key="13">
    <source>
        <dbReference type="ARBA" id="ARBA00049886"/>
    </source>
</evidence>
<evidence type="ECO:0000256" key="8">
    <source>
        <dbReference type="ARBA" id="ARBA00022833"/>
    </source>
</evidence>
<evidence type="ECO:0000256" key="10">
    <source>
        <dbReference type="ARBA" id="ARBA00023002"/>
    </source>
</evidence>
<dbReference type="PANTHER" id="PTHR38011">
    <property type="entry name" value="DIHYDROFOLATE REDUCTASE FAMILY PROTEIN (AFU_ORTHOLOGUE AFUA_8G06820)"/>
    <property type="match status" value="1"/>
</dbReference>
<dbReference type="PROSITE" id="PS00903">
    <property type="entry name" value="CYT_DCMP_DEAMINASES_1"/>
    <property type="match status" value="1"/>
</dbReference>
<dbReference type="PROSITE" id="PS51747">
    <property type="entry name" value="CYT_DCMP_DEAMINASES_2"/>
    <property type="match status" value="1"/>
</dbReference>
<comment type="pathway">
    <text evidence="2 14">Cofactor biosynthesis; riboflavin biosynthesis; 5-amino-6-(D-ribitylamino)uracil from GTP: step 2/4.</text>
</comment>
<feature type="binding site" evidence="16">
    <location>
        <position position="164"/>
    </location>
    <ligand>
        <name>NADP(+)</name>
        <dbReference type="ChEBI" id="CHEBI:58349"/>
    </ligand>
</feature>
<evidence type="ECO:0000256" key="5">
    <source>
        <dbReference type="ARBA" id="ARBA00007417"/>
    </source>
</evidence>
<dbReference type="InterPro" id="IPR002734">
    <property type="entry name" value="RibDG_C"/>
</dbReference>
<evidence type="ECO:0000256" key="17">
    <source>
        <dbReference type="PIRSR" id="PIRSR006769-3"/>
    </source>
</evidence>
<feature type="binding site" evidence="16">
    <location>
        <position position="217"/>
    </location>
    <ligand>
        <name>substrate</name>
    </ligand>
</feature>
<dbReference type="SUPFAM" id="SSF53927">
    <property type="entry name" value="Cytidine deaminase-like"/>
    <property type="match status" value="1"/>
</dbReference>
<dbReference type="RefSeq" id="WP_307199642.1">
    <property type="nucleotide sequence ID" value="NZ_JAUTAN010000001.1"/>
</dbReference>
<accession>A0AAJ1X063</accession>
<feature type="binding site" evidence="16">
    <location>
        <position position="277"/>
    </location>
    <ligand>
        <name>substrate</name>
    </ligand>
</feature>
<sequence>MTHTASTTSAERDAMERALLLARVHGVPGPNPRVGCVLLAPDGAVLAEGYHRGAGTPHAEVDALSRAAAAGAEVRGATAVVTLEPCNHTGRTGPCAQALLAAGVARVVVGQADPNPLAAGGATTLREADVEVVEGVLAGEAAQLNRAWTFAVTHGRPFVTWKFATTLDGRSAAADGTSRWISSPAARRDTHRLRGECDVMLVGTGTIVTDDPLLTVRDADDQPLPVQPLRVVMGERDLPGDARVLGPDAETLHLRTRSPREALEALHAREARHVFLEGGPTLAAAFVADGFVDEVVVYVAPLLLGAGRNAVADLGITTITDALHLRVVDAGVVGEGDETNVRLVLRPPTREGEA</sequence>
<evidence type="ECO:0000256" key="4">
    <source>
        <dbReference type="ARBA" id="ARBA00005259"/>
    </source>
</evidence>
<dbReference type="InterPro" id="IPR016193">
    <property type="entry name" value="Cytidine_deaminase-like"/>
</dbReference>
<keyword evidence="10 14" id="KW-0560">Oxidoreductase</keyword>
<dbReference type="InterPro" id="IPR004794">
    <property type="entry name" value="Eubact_RibD"/>
</dbReference>
<proteinExistence type="inferred from homology"/>
<dbReference type="InterPro" id="IPR016192">
    <property type="entry name" value="APOBEC/CMP_deaminase_Zn-bd"/>
</dbReference>
<gene>
    <name evidence="19" type="ORF">QE405_001557</name>
</gene>
<comment type="function">
    <text evidence="1 14">Converts 2,5-diamino-6-(ribosylamino)-4(3h)-pyrimidinone 5'-phosphate into 5-amino-6-(ribosylamino)-2,4(1h,3h)-pyrimidinedione 5'-phosphate.</text>
</comment>
<dbReference type="GO" id="GO:0009231">
    <property type="term" value="P:riboflavin biosynthetic process"/>
    <property type="evidence" value="ECO:0007669"/>
    <property type="project" value="UniProtKB-KW"/>
</dbReference>
<dbReference type="NCBIfam" id="TIGR00326">
    <property type="entry name" value="eubact_ribD"/>
    <property type="match status" value="1"/>
</dbReference>
<evidence type="ECO:0000256" key="7">
    <source>
        <dbReference type="ARBA" id="ARBA00022723"/>
    </source>
</evidence>